<keyword evidence="6" id="KW-1185">Reference proteome</keyword>
<dbReference type="SMART" id="SM00028">
    <property type="entry name" value="TPR"/>
    <property type="match status" value="3"/>
</dbReference>
<dbReference type="Pfam" id="PF13424">
    <property type="entry name" value="TPR_12"/>
    <property type="match status" value="2"/>
</dbReference>
<proteinExistence type="predicted"/>
<dbReference type="PANTHER" id="PTHR45641:SF19">
    <property type="entry name" value="NEPHROCYSTIN-3"/>
    <property type="match status" value="1"/>
</dbReference>
<feature type="chain" id="PRO_5008884347" evidence="3">
    <location>
        <begin position="20"/>
        <end position="982"/>
    </location>
</feature>
<keyword evidence="2" id="KW-0802">TPR repeat</keyword>
<evidence type="ECO:0000256" key="3">
    <source>
        <dbReference type="SAM" id="SignalP"/>
    </source>
</evidence>
<evidence type="ECO:0000313" key="5">
    <source>
        <dbReference type="EMBL" id="ANU07002.1"/>
    </source>
</evidence>
<protein>
    <submittedName>
        <fullName evidence="5">CHAT domain protein</fullName>
    </submittedName>
</protein>
<evidence type="ECO:0000256" key="2">
    <source>
        <dbReference type="ARBA" id="ARBA00022803"/>
    </source>
</evidence>
<evidence type="ECO:0000256" key="1">
    <source>
        <dbReference type="ARBA" id="ARBA00022737"/>
    </source>
</evidence>
<sequence length="982" mass="104528">MVNLAAGAMLAATPLAALAQDAEDSEAAAAAPAAQLDPETAALSQEIATLEGQDPARDPAGDLPKLIDLHARATANGKVPPLDMGLLASEIGGRHFYLRDYPEAARWYQRAGVWLEKGGASPEEMSGLYNNTATILAASGQYEEARATHEKALAIRMEMEGGRGAKTASSLFGIGYVLFRQGRVEESVPYFRESVVQQVEFAPPDDPNTVIRMTSLASVLGRSGREGEALSWARRAEAIGREYLGEDHQTYAVALNNLGNSLIENGLYQEALPILRQTLTVRRNTVGPDAPGTAISMRNLATVLKVTGQTEEAEALNADAITVLEASGDTETPDALPYMYADAAGFAAMRGDWPEYDRLAARAIALADAALGPDDHNRAMIHLYHARWLSERGQHAEALAIAQEWVPVMAAALIDTHPDRLWAEMLLQSLKARVDGAPDWAAADGALGRLEGKLTDLATPDRQLVREARTHRDAAMLYMDFALRSRDHARAVRAMQLVSMTDLALGQQFGGGDAAGGEADTAADADAFTARRVFLALSRKTDELALREASALEAGDEDLAAQIAQQRAASSDARDAARSALLAEHPGFVERYRPRPVELAELQARLGERDILLIPIEGERTGWMIRIERDRVSAHPFELAPMRGHVLAIREAVDPPGGGALPAFPRADALGLYRMLFPQGIKQDANVLLYGGQTLASVPFALMLTDDWDGPLADAPWLLRRASVQVVGNLGLLRREPAAMEAQVELPRFAGIGGVAFPDGPGNAAPDADGTMQLAGIFRSGRPEAELIADLPPLPEAPAELRAIASALGGQDELVLLGGDAAEENFKRADLSGYSVIAFATHGLVAGELRGLWEPALLLGTGEGSGEDGLLGASEIAQLRLDADLVILSACNTAAGLDGQAPVYSGLATSFAQAGARSLMLSHWRVRDDAAARLTVGTVEGMVSGLSRPDALRRAQLSLMADEGVPDAAHPAIWAPFVIIEN</sequence>
<dbReference type="SUPFAM" id="SSF48452">
    <property type="entry name" value="TPR-like"/>
    <property type="match status" value="2"/>
</dbReference>
<feature type="domain" description="CHAT" evidence="4">
    <location>
        <begin position="672"/>
        <end position="980"/>
    </location>
</feature>
<dbReference type="Pfam" id="PF13374">
    <property type="entry name" value="TPR_10"/>
    <property type="match status" value="1"/>
</dbReference>
<evidence type="ECO:0000259" key="4">
    <source>
        <dbReference type="Pfam" id="PF12770"/>
    </source>
</evidence>
<dbReference type="PATRIC" id="fig|645517.4.peg.682"/>
<dbReference type="STRING" id="645517.A6F65_00680"/>
<evidence type="ECO:0000313" key="6">
    <source>
        <dbReference type="Proteomes" id="UP000092698"/>
    </source>
</evidence>
<dbReference type="InterPro" id="IPR024983">
    <property type="entry name" value="CHAT_dom"/>
</dbReference>
<dbReference type="KEGG" id="anh:A6F65_00680"/>
<reference evidence="5 6" key="1">
    <citation type="submission" date="2016-07" db="EMBL/GenBank/DDBJ databases">
        <title>Complete genome sequence of Altererythrobacter namhicola JCM 16345T, containing esterase-encoding genes.</title>
        <authorList>
            <person name="Cheng H."/>
            <person name="Wu Y.-H."/>
            <person name="Jian S.-L."/>
            <person name="Huo Y.-Y."/>
            <person name="Wang C.-S."/>
            <person name="Xu X.-W."/>
        </authorList>
    </citation>
    <scope>NUCLEOTIDE SEQUENCE [LARGE SCALE GENOMIC DNA]</scope>
    <source>
        <strain evidence="5 6">JCM 16345</strain>
    </source>
</reference>
<organism evidence="5 6">
    <name type="scientific">Paraurantiacibacter namhicola</name>
    <dbReference type="NCBI Taxonomy" id="645517"/>
    <lineage>
        <taxon>Bacteria</taxon>
        <taxon>Pseudomonadati</taxon>
        <taxon>Pseudomonadota</taxon>
        <taxon>Alphaproteobacteria</taxon>
        <taxon>Sphingomonadales</taxon>
        <taxon>Erythrobacteraceae</taxon>
        <taxon>Paraurantiacibacter</taxon>
    </lineage>
</organism>
<dbReference type="Pfam" id="PF12770">
    <property type="entry name" value="CHAT"/>
    <property type="match status" value="1"/>
</dbReference>
<dbReference type="Gene3D" id="1.25.40.10">
    <property type="entry name" value="Tetratricopeptide repeat domain"/>
    <property type="match status" value="2"/>
</dbReference>
<keyword evidence="3" id="KW-0732">Signal</keyword>
<dbReference type="InterPro" id="IPR011990">
    <property type="entry name" value="TPR-like_helical_dom_sf"/>
</dbReference>
<dbReference type="PANTHER" id="PTHR45641">
    <property type="entry name" value="TETRATRICOPEPTIDE REPEAT PROTEIN (AFU_ORTHOLOGUE AFUA_6G03870)"/>
    <property type="match status" value="1"/>
</dbReference>
<dbReference type="EMBL" id="CP016545">
    <property type="protein sequence ID" value="ANU07002.1"/>
    <property type="molecule type" value="Genomic_DNA"/>
</dbReference>
<dbReference type="InterPro" id="IPR019734">
    <property type="entry name" value="TPR_rpt"/>
</dbReference>
<keyword evidence="1" id="KW-0677">Repeat</keyword>
<dbReference type="AlphaFoldDB" id="A0A1C7D6M1"/>
<dbReference type="Proteomes" id="UP000092698">
    <property type="component" value="Chromosome"/>
</dbReference>
<feature type="signal peptide" evidence="3">
    <location>
        <begin position="1"/>
        <end position="19"/>
    </location>
</feature>
<accession>A0A1C7D6M1</accession>
<gene>
    <name evidence="5" type="ORF">A6F65_00680</name>
</gene>
<name>A0A1C7D6M1_9SPHN</name>
<dbReference type="RefSeq" id="WP_067785972.1">
    <property type="nucleotide sequence ID" value="NZ_CP016545.1"/>
</dbReference>